<protein>
    <submittedName>
        <fullName evidence="1">Uncharacterized protein</fullName>
    </submittedName>
</protein>
<name>A0A5N6M5D0_9ASTR</name>
<sequence>MKSTRKFNMKSRGDDETIRDVDDVITNNFTGGEEFNSFTLHIVDCSADYDEMPTVGMILNNVFNFARIQRGRLGPSKLGGKTLKRRYQHLTSGIHC</sequence>
<organism evidence="1 2">
    <name type="scientific">Mikania micrantha</name>
    <name type="common">bitter vine</name>
    <dbReference type="NCBI Taxonomy" id="192012"/>
    <lineage>
        <taxon>Eukaryota</taxon>
        <taxon>Viridiplantae</taxon>
        <taxon>Streptophyta</taxon>
        <taxon>Embryophyta</taxon>
        <taxon>Tracheophyta</taxon>
        <taxon>Spermatophyta</taxon>
        <taxon>Magnoliopsida</taxon>
        <taxon>eudicotyledons</taxon>
        <taxon>Gunneridae</taxon>
        <taxon>Pentapetalae</taxon>
        <taxon>asterids</taxon>
        <taxon>campanulids</taxon>
        <taxon>Asterales</taxon>
        <taxon>Asteraceae</taxon>
        <taxon>Asteroideae</taxon>
        <taxon>Heliantheae alliance</taxon>
        <taxon>Eupatorieae</taxon>
        <taxon>Mikania</taxon>
    </lineage>
</organism>
<reference evidence="1 2" key="1">
    <citation type="submission" date="2019-05" db="EMBL/GenBank/DDBJ databases">
        <title>Mikania micrantha, genome provides insights into the molecular mechanism of rapid growth.</title>
        <authorList>
            <person name="Liu B."/>
        </authorList>
    </citation>
    <scope>NUCLEOTIDE SEQUENCE [LARGE SCALE GENOMIC DNA]</scope>
    <source>
        <strain evidence="1">NLD-2019</strain>
        <tissue evidence="1">Leaf</tissue>
    </source>
</reference>
<gene>
    <name evidence="1" type="ORF">E3N88_36828</name>
</gene>
<dbReference type="AlphaFoldDB" id="A0A5N6M5D0"/>
<comment type="caution">
    <text evidence="1">The sequence shown here is derived from an EMBL/GenBank/DDBJ whole genome shotgun (WGS) entry which is preliminary data.</text>
</comment>
<proteinExistence type="predicted"/>
<accession>A0A5N6M5D0</accession>
<evidence type="ECO:0000313" key="2">
    <source>
        <dbReference type="Proteomes" id="UP000326396"/>
    </source>
</evidence>
<evidence type="ECO:0000313" key="1">
    <source>
        <dbReference type="EMBL" id="KAD3068948.1"/>
    </source>
</evidence>
<keyword evidence="2" id="KW-1185">Reference proteome</keyword>
<dbReference type="EMBL" id="SZYD01000017">
    <property type="protein sequence ID" value="KAD3068948.1"/>
    <property type="molecule type" value="Genomic_DNA"/>
</dbReference>
<dbReference type="Proteomes" id="UP000326396">
    <property type="component" value="Linkage Group LG7"/>
</dbReference>